<dbReference type="InterPro" id="IPR050961">
    <property type="entry name" value="BolA/IbaG_stress_morph_reg"/>
</dbReference>
<comment type="caution">
    <text evidence="2">The sequence shown here is derived from an EMBL/GenBank/DDBJ whole genome shotgun (WGS) entry which is preliminary data.</text>
</comment>
<organism evidence="2 3">
    <name type="scientific">Colwellia asteriadis</name>
    <dbReference type="NCBI Taxonomy" id="517723"/>
    <lineage>
        <taxon>Bacteria</taxon>
        <taxon>Pseudomonadati</taxon>
        <taxon>Pseudomonadota</taxon>
        <taxon>Gammaproteobacteria</taxon>
        <taxon>Alteromonadales</taxon>
        <taxon>Colwelliaceae</taxon>
        <taxon>Colwellia</taxon>
    </lineage>
</organism>
<evidence type="ECO:0000313" key="3">
    <source>
        <dbReference type="Proteomes" id="UP001500021"/>
    </source>
</evidence>
<evidence type="ECO:0000256" key="1">
    <source>
        <dbReference type="RuleBase" id="RU003860"/>
    </source>
</evidence>
<name>A0ABN1L3B0_9GAMM</name>
<dbReference type="Proteomes" id="UP001500021">
    <property type="component" value="Unassembled WGS sequence"/>
</dbReference>
<dbReference type="EMBL" id="BAAAFA010000001">
    <property type="protein sequence ID" value="GAA0811728.1"/>
    <property type="molecule type" value="Genomic_DNA"/>
</dbReference>
<dbReference type="InterPro" id="IPR002634">
    <property type="entry name" value="BolA"/>
</dbReference>
<protein>
    <submittedName>
        <fullName evidence="2">BolA family iron metabolism protein IbaG</fullName>
    </submittedName>
</protein>
<dbReference type="PANTHER" id="PTHR46229:SF4">
    <property type="entry name" value="ACID STRESS PROTEIN IBAG"/>
    <property type="match status" value="1"/>
</dbReference>
<dbReference type="Pfam" id="PF01722">
    <property type="entry name" value="BolA"/>
    <property type="match status" value="1"/>
</dbReference>
<accession>A0ABN1L3B0</accession>
<proteinExistence type="inferred from homology"/>
<dbReference type="RefSeq" id="WP_215980174.1">
    <property type="nucleotide sequence ID" value="NZ_BAAAFA010000001.1"/>
</dbReference>
<evidence type="ECO:0000313" key="2">
    <source>
        <dbReference type="EMBL" id="GAA0811728.1"/>
    </source>
</evidence>
<gene>
    <name evidence="2" type="primary">ibaG</name>
    <name evidence="2" type="ORF">GCM10009111_04610</name>
</gene>
<dbReference type="PANTHER" id="PTHR46229">
    <property type="entry name" value="BOLA TRANSCRIPTION REGULATOR"/>
    <property type="match status" value="1"/>
</dbReference>
<dbReference type="PIRSF" id="PIRSF003113">
    <property type="entry name" value="BolA"/>
    <property type="match status" value="1"/>
</dbReference>
<comment type="similarity">
    <text evidence="1">Belongs to the BolA/IbaG family.</text>
</comment>
<keyword evidence="3" id="KW-1185">Reference proteome</keyword>
<reference evidence="2 3" key="1">
    <citation type="journal article" date="2019" name="Int. J. Syst. Evol. Microbiol.">
        <title>The Global Catalogue of Microorganisms (GCM) 10K type strain sequencing project: providing services to taxonomists for standard genome sequencing and annotation.</title>
        <authorList>
            <consortium name="The Broad Institute Genomics Platform"/>
            <consortium name="The Broad Institute Genome Sequencing Center for Infectious Disease"/>
            <person name="Wu L."/>
            <person name="Ma J."/>
        </authorList>
    </citation>
    <scope>NUCLEOTIDE SEQUENCE [LARGE SCALE GENOMIC DNA]</scope>
    <source>
        <strain evidence="2 3">JCM 15608</strain>
    </source>
</reference>
<sequence>MEISEVEVLIKQRVTEALELDEIQVKFDGSQCRIIAVSDMFDDLSRVKRQQAVLKPLAELIKDGSVHAVSVKTYNKAQWQRDKMFNSL</sequence>